<comment type="subcellular location">
    <subcellularLocation>
        <location evidence="3 20">Cell inner membrane</location>
        <topology evidence="3 20">Multi-pass membrane protein</topology>
    </subcellularLocation>
</comment>
<evidence type="ECO:0000256" key="6">
    <source>
        <dbReference type="ARBA" id="ARBA00015623"/>
    </source>
</evidence>
<dbReference type="OrthoDB" id="350520at2"/>
<dbReference type="EC" id="2.7.8.24" evidence="5 20"/>
<keyword evidence="8 20" id="KW-0444">Lipid biosynthesis</keyword>
<evidence type="ECO:0000256" key="16">
    <source>
        <dbReference type="ARBA" id="ARBA00023211"/>
    </source>
</evidence>
<feature type="transmembrane region" description="Helical" evidence="21">
    <location>
        <begin position="201"/>
        <end position="225"/>
    </location>
</feature>
<dbReference type="InterPro" id="IPR000462">
    <property type="entry name" value="CDP-OH_P_trans"/>
</dbReference>
<dbReference type="InterPro" id="IPR026027">
    <property type="entry name" value="PcS"/>
</dbReference>
<sequence length="233" mass="25706">MRLRAYAIHLFTAAGASLAMLALLEAAQQDWAMMAIWLAIAFVVDGIDGPLARRYDVRTHARVIDGTLLDLIIDFLTYVMIPAYALYGSGLLPGWTGWFVVLLIPFASSLYFADTRMKTDDASFRGFPACWNMVVLALLVIQPGWGVIFGLVLLLSAAQFLMLRFIHPVRTSRWRTVSLPVAMIWTGCIAYSAWIDFASMSVLTGIVAVTSAYLLLAGIAQQIIYESRSAALM</sequence>
<evidence type="ECO:0000256" key="11">
    <source>
        <dbReference type="ARBA" id="ARBA00022692"/>
    </source>
</evidence>
<comment type="catalytic activity">
    <reaction evidence="1 20">
        <text>a CDP-1,2-diacyl-sn-glycerol + choline = a 1,2-diacyl-sn-glycero-3-phosphocholine + CMP + H(+)</text>
        <dbReference type="Rhea" id="RHEA:14597"/>
        <dbReference type="ChEBI" id="CHEBI:15354"/>
        <dbReference type="ChEBI" id="CHEBI:15378"/>
        <dbReference type="ChEBI" id="CHEBI:57643"/>
        <dbReference type="ChEBI" id="CHEBI:58332"/>
        <dbReference type="ChEBI" id="CHEBI:60377"/>
        <dbReference type="EC" id="2.7.8.24"/>
    </reaction>
</comment>
<keyword evidence="7 20" id="KW-1003">Cell membrane</keyword>
<name>A0A8B2NXF6_9HYPH</name>
<protein>
    <recommendedName>
        <fullName evidence="6 20">Phosphatidylcholine synthase</fullName>
        <shortName evidence="20">PC synthase</shortName>
        <shortName evidence="20">PCS</shortName>
        <ecNumber evidence="5 20">2.7.8.24</ecNumber>
    </recommendedName>
    <alternativeName>
        <fullName evidence="18 20">CDP-diglyceride-choline O-phosphatidyltransferase</fullName>
    </alternativeName>
</protein>
<dbReference type="PIRSF" id="PIRSF000851">
    <property type="entry name" value="PcS"/>
    <property type="match status" value="1"/>
</dbReference>
<evidence type="ECO:0000256" key="8">
    <source>
        <dbReference type="ARBA" id="ARBA00022516"/>
    </source>
</evidence>
<feature type="transmembrane region" description="Helical" evidence="21">
    <location>
        <begin position="36"/>
        <end position="55"/>
    </location>
</feature>
<comment type="similarity">
    <text evidence="4 20">Belongs to the CDP-alcohol phosphatidyltransferase class-I family.</text>
</comment>
<evidence type="ECO:0000256" key="9">
    <source>
        <dbReference type="ARBA" id="ARBA00022519"/>
    </source>
</evidence>
<dbReference type="Gene3D" id="1.20.120.1760">
    <property type="match status" value="1"/>
</dbReference>
<comment type="cofactor">
    <cofactor evidence="2 20">
        <name>Mn(2+)</name>
        <dbReference type="ChEBI" id="CHEBI:29035"/>
    </cofactor>
</comment>
<evidence type="ECO:0000313" key="22">
    <source>
        <dbReference type="EMBL" id="RAI03521.1"/>
    </source>
</evidence>
<keyword evidence="16 20" id="KW-0464">Manganese</keyword>
<keyword evidence="23" id="KW-1185">Reference proteome</keyword>
<keyword evidence="12 21" id="KW-1133">Transmembrane helix</keyword>
<keyword evidence="10 20" id="KW-0808">Transferase</keyword>
<dbReference type="EMBL" id="QHHQ01000001">
    <property type="protein sequence ID" value="RAI03521.1"/>
    <property type="molecule type" value="Genomic_DNA"/>
</dbReference>
<evidence type="ECO:0000256" key="5">
    <source>
        <dbReference type="ARBA" id="ARBA00013195"/>
    </source>
</evidence>
<feature type="transmembrane region" description="Helical" evidence="21">
    <location>
        <begin position="177"/>
        <end position="195"/>
    </location>
</feature>
<dbReference type="GO" id="GO:0050520">
    <property type="term" value="F:phosphatidylcholine synthase activity"/>
    <property type="evidence" value="ECO:0007669"/>
    <property type="project" value="UniProtKB-EC"/>
</dbReference>
<evidence type="ECO:0000256" key="15">
    <source>
        <dbReference type="ARBA" id="ARBA00023209"/>
    </source>
</evidence>
<feature type="transmembrane region" description="Helical" evidence="21">
    <location>
        <begin position="67"/>
        <end position="87"/>
    </location>
</feature>
<evidence type="ECO:0000313" key="23">
    <source>
        <dbReference type="Proteomes" id="UP000249590"/>
    </source>
</evidence>
<keyword evidence="14 20" id="KW-0472">Membrane</keyword>
<comment type="caution">
    <text evidence="22">The sequence shown here is derived from an EMBL/GenBank/DDBJ whole genome shotgun (WGS) entry which is preliminary data.</text>
</comment>
<keyword evidence="17 20" id="KW-1208">Phospholipid metabolism</keyword>
<evidence type="ECO:0000256" key="10">
    <source>
        <dbReference type="ARBA" id="ARBA00022679"/>
    </source>
</evidence>
<organism evidence="22 23">
    <name type="scientific">Acuticoccus sediminis</name>
    <dbReference type="NCBI Taxonomy" id="2184697"/>
    <lineage>
        <taxon>Bacteria</taxon>
        <taxon>Pseudomonadati</taxon>
        <taxon>Pseudomonadota</taxon>
        <taxon>Alphaproteobacteria</taxon>
        <taxon>Hyphomicrobiales</taxon>
        <taxon>Amorphaceae</taxon>
        <taxon>Acuticoccus</taxon>
    </lineage>
</organism>
<keyword evidence="13 20" id="KW-0443">Lipid metabolism</keyword>
<dbReference type="AlphaFoldDB" id="A0A8B2NXF6"/>
<feature type="transmembrane region" description="Helical" evidence="21">
    <location>
        <begin position="93"/>
        <end position="112"/>
    </location>
</feature>
<reference evidence="22 23" key="1">
    <citation type="submission" date="2018-05" db="EMBL/GenBank/DDBJ databases">
        <title>Acuticoccus sediminis sp. nov., isolated from deep-sea sediment of Indian Ocean.</title>
        <authorList>
            <person name="Liu X."/>
            <person name="Lai Q."/>
            <person name="Du Y."/>
            <person name="Sun F."/>
            <person name="Zhang X."/>
            <person name="Wang S."/>
            <person name="Shao Z."/>
        </authorList>
    </citation>
    <scope>NUCLEOTIDE SEQUENCE [LARGE SCALE GENOMIC DNA]</scope>
    <source>
        <strain evidence="22 23">PTG4-2</strain>
    </source>
</reference>
<evidence type="ECO:0000256" key="13">
    <source>
        <dbReference type="ARBA" id="ARBA00023098"/>
    </source>
</evidence>
<evidence type="ECO:0000256" key="4">
    <source>
        <dbReference type="ARBA" id="ARBA00010441"/>
    </source>
</evidence>
<evidence type="ECO:0000256" key="1">
    <source>
        <dbReference type="ARBA" id="ARBA00000958"/>
    </source>
</evidence>
<evidence type="ECO:0000256" key="18">
    <source>
        <dbReference type="ARBA" id="ARBA00033321"/>
    </source>
</evidence>
<evidence type="ECO:0000256" key="2">
    <source>
        <dbReference type="ARBA" id="ARBA00001936"/>
    </source>
</evidence>
<dbReference type="InterPro" id="IPR043130">
    <property type="entry name" value="CDP-OH_PTrfase_TM_dom"/>
</dbReference>
<proteinExistence type="inferred from homology"/>
<evidence type="ECO:0000256" key="19">
    <source>
        <dbReference type="ARBA" id="ARBA00037468"/>
    </source>
</evidence>
<keyword evidence="15 20" id="KW-0594">Phospholipid biosynthesis</keyword>
<evidence type="ECO:0000256" key="21">
    <source>
        <dbReference type="SAM" id="Phobius"/>
    </source>
</evidence>
<dbReference type="GO" id="GO:0005886">
    <property type="term" value="C:plasma membrane"/>
    <property type="evidence" value="ECO:0007669"/>
    <property type="project" value="UniProtKB-SubCell"/>
</dbReference>
<accession>A0A8B2NXF6</accession>
<evidence type="ECO:0000256" key="7">
    <source>
        <dbReference type="ARBA" id="ARBA00022475"/>
    </source>
</evidence>
<evidence type="ECO:0000256" key="3">
    <source>
        <dbReference type="ARBA" id="ARBA00004429"/>
    </source>
</evidence>
<dbReference type="Proteomes" id="UP000249590">
    <property type="component" value="Unassembled WGS sequence"/>
</dbReference>
<evidence type="ECO:0000256" key="12">
    <source>
        <dbReference type="ARBA" id="ARBA00022989"/>
    </source>
</evidence>
<evidence type="ECO:0000256" key="17">
    <source>
        <dbReference type="ARBA" id="ARBA00023264"/>
    </source>
</evidence>
<keyword evidence="11 21" id="KW-0812">Transmembrane</keyword>
<dbReference type="Pfam" id="PF01066">
    <property type="entry name" value="CDP-OH_P_transf"/>
    <property type="match status" value="1"/>
</dbReference>
<gene>
    <name evidence="22" type="ORF">DLJ53_03230</name>
</gene>
<evidence type="ECO:0000256" key="20">
    <source>
        <dbReference type="PIRNR" id="PIRNR000851"/>
    </source>
</evidence>
<evidence type="ECO:0000256" key="14">
    <source>
        <dbReference type="ARBA" id="ARBA00023136"/>
    </source>
</evidence>
<comment type="function">
    <text evidence="19 20">Condenses choline with CDP-diglyceride to produce phosphatidylcholine and CMP.</text>
</comment>
<keyword evidence="9 20" id="KW-0997">Cell inner membrane</keyword>
<dbReference type="GO" id="GO:0008654">
    <property type="term" value="P:phospholipid biosynthetic process"/>
    <property type="evidence" value="ECO:0007669"/>
    <property type="project" value="UniProtKB-KW"/>
</dbReference>